<dbReference type="Proteomes" id="UP000608522">
    <property type="component" value="Unassembled WGS sequence"/>
</dbReference>
<reference evidence="3" key="1">
    <citation type="submission" date="2023-07" db="EMBL/GenBank/DDBJ databases">
        <title>Whole genome shotgun sequence of Streptomyces spororaveus NBRC 15456.</title>
        <authorList>
            <person name="Komaki H."/>
            <person name="Tamura T."/>
        </authorList>
    </citation>
    <scope>NUCLEOTIDE SEQUENCE [LARGE SCALE GENOMIC DNA]</scope>
    <source>
        <strain evidence="3">NBRC 15456</strain>
    </source>
</reference>
<feature type="region of interest" description="Disordered" evidence="1">
    <location>
        <begin position="1"/>
        <end position="61"/>
    </location>
</feature>
<proteinExistence type="predicted"/>
<keyword evidence="3" id="KW-1185">Reference proteome</keyword>
<gene>
    <name evidence="2" type="ORF">Sspor_42790</name>
</gene>
<evidence type="ECO:0000313" key="3">
    <source>
        <dbReference type="Proteomes" id="UP000608522"/>
    </source>
</evidence>
<comment type="caution">
    <text evidence="2">The sequence shown here is derived from an EMBL/GenBank/DDBJ whole genome shotgun (WGS) entry which is preliminary data.</text>
</comment>
<protein>
    <submittedName>
        <fullName evidence="2">Uncharacterized protein</fullName>
    </submittedName>
</protein>
<feature type="compositionally biased region" description="Basic and acidic residues" evidence="1">
    <location>
        <begin position="1"/>
        <end position="10"/>
    </location>
</feature>
<organism evidence="2 3">
    <name type="scientific">Streptomyces spororaveus</name>
    <dbReference type="NCBI Taxonomy" id="284039"/>
    <lineage>
        <taxon>Bacteria</taxon>
        <taxon>Bacillati</taxon>
        <taxon>Actinomycetota</taxon>
        <taxon>Actinomycetes</taxon>
        <taxon>Kitasatosporales</taxon>
        <taxon>Streptomycetaceae</taxon>
        <taxon>Streptomyces</taxon>
    </lineage>
</organism>
<dbReference type="EMBL" id="BNED01000005">
    <property type="protein sequence ID" value="GHI78718.1"/>
    <property type="molecule type" value="Genomic_DNA"/>
</dbReference>
<evidence type="ECO:0000256" key="1">
    <source>
        <dbReference type="SAM" id="MobiDB-lite"/>
    </source>
</evidence>
<evidence type="ECO:0000313" key="2">
    <source>
        <dbReference type="EMBL" id="GHI78718.1"/>
    </source>
</evidence>
<name>A0ABQ3TEA0_9ACTN</name>
<accession>A0ABQ3TEA0</accession>
<sequence>MSAEHPRDVDPSITGQPHQVTGKDPDLMGNYRGRLVTGRKCQRRHQSKTVSPQPVSGAERL</sequence>